<organism evidence="2 3">
    <name type="scientific">Viridothelium virens</name>
    <name type="common">Speckled blister lichen</name>
    <name type="synonym">Trypethelium virens</name>
    <dbReference type="NCBI Taxonomy" id="1048519"/>
    <lineage>
        <taxon>Eukaryota</taxon>
        <taxon>Fungi</taxon>
        <taxon>Dikarya</taxon>
        <taxon>Ascomycota</taxon>
        <taxon>Pezizomycotina</taxon>
        <taxon>Dothideomycetes</taxon>
        <taxon>Dothideomycetes incertae sedis</taxon>
        <taxon>Trypetheliales</taxon>
        <taxon>Trypetheliaceae</taxon>
        <taxon>Viridothelium</taxon>
    </lineage>
</organism>
<evidence type="ECO:0000256" key="1">
    <source>
        <dbReference type="SAM" id="Phobius"/>
    </source>
</evidence>
<proteinExistence type="predicted"/>
<name>A0A6A6HI76_VIRVR</name>
<gene>
    <name evidence="2" type="ORF">EV356DRAFT_360290</name>
</gene>
<accession>A0A6A6HI76</accession>
<keyword evidence="1" id="KW-0812">Transmembrane</keyword>
<evidence type="ECO:0000313" key="2">
    <source>
        <dbReference type="EMBL" id="KAF2237835.1"/>
    </source>
</evidence>
<sequence length="99" mass="10889">MKHSASKILQGSFDRRILVGEAPISDSHNKDGWLVRVAVFSEASMMSSLCVFANDTNIQQRAWSKTFVTKVPKALLRLLVLTTINRATFGLALATADSH</sequence>
<dbReference type="EMBL" id="ML991778">
    <property type="protein sequence ID" value="KAF2237835.1"/>
    <property type="molecule type" value="Genomic_DNA"/>
</dbReference>
<keyword evidence="1" id="KW-1133">Transmembrane helix</keyword>
<evidence type="ECO:0000313" key="3">
    <source>
        <dbReference type="Proteomes" id="UP000800092"/>
    </source>
</evidence>
<dbReference type="AlphaFoldDB" id="A0A6A6HI76"/>
<feature type="transmembrane region" description="Helical" evidence="1">
    <location>
        <begin position="74"/>
        <end position="96"/>
    </location>
</feature>
<reference evidence="2" key="1">
    <citation type="journal article" date="2020" name="Stud. Mycol.">
        <title>101 Dothideomycetes genomes: a test case for predicting lifestyles and emergence of pathogens.</title>
        <authorList>
            <person name="Haridas S."/>
            <person name="Albert R."/>
            <person name="Binder M."/>
            <person name="Bloem J."/>
            <person name="Labutti K."/>
            <person name="Salamov A."/>
            <person name="Andreopoulos B."/>
            <person name="Baker S."/>
            <person name="Barry K."/>
            <person name="Bills G."/>
            <person name="Bluhm B."/>
            <person name="Cannon C."/>
            <person name="Castanera R."/>
            <person name="Culley D."/>
            <person name="Daum C."/>
            <person name="Ezra D."/>
            <person name="Gonzalez J."/>
            <person name="Henrissat B."/>
            <person name="Kuo A."/>
            <person name="Liang C."/>
            <person name="Lipzen A."/>
            <person name="Lutzoni F."/>
            <person name="Magnuson J."/>
            <person name="Mondo S."/>
            <person name="Nolan M."/>
            <person name="Ohm R."/>
            <person name="Pangilinan J."/>
            <person name="Park H.-J."/>
            <person name="Ramirez L."/>
            <person name="Alfaro M."/>
            <person name="Sun H."/>
            <person name="Tritt A."/>
            <person name="Yoshinaga Y."/>
            <person name="Zwiers L.-H."/>
            <person name="Turgeon B."/>
            <person name="Goodwin S."/>
            <person name="Spatafora J."/>
            <person name="Crous P."/>
            <person name="Grigoriev I."/>
        </authorList>
    </citation>
    <scope>NUCLEOTIDE SEQUENCE</scope>
    <source>
        <strain evidence="2">Tuck. ex Michener</strain>
    </source>
</reference>
<protein>
    <submittedName>
        <fullName evidence="2">Uncharacterized protein</fullName>
    </submittedName>
</protein>
<keyword evidence="3" id="KW-1185">Reference proteome</keyword>
<dbReference type="Proteomes" id="UP000800092">
    <property type="component" value="Unassembled WGS sequence"/>
</dbReference>
<keyword evidence="1" id="KW-0472">Membrane</keyword>